<keyword evidence="1" id="KW-0614">Plasmid</keyword>
<dbReference type="Proteomes" id="UP000019443">
    <property type="component" value="Plasmid pLPU83d"/>
</dbReference>
<gene>
    <name evidence="1" type="ORF">LPU83_pLPU83d_1002</name>
</gene>
<organism evidence="1 2">
    <name type="scientific">Rhizobium favelukesii</name>
    <dbReference type="NCBI Taxonomy" id="348824"/>
    <lineage>
        <taxon>Bacteria</taxon>
        <taxon>Pseudomonadati</taxon>
        <taxon>Pseudomonadota</taxon>
        <taxon>Alphaproteobacteria</taxon>
        <taxon>Hyphomicrobiales</taxon>
        <taxon>Rhizobiaceae</taxon>
        <taxon>Rhizobium/Agrobacterium group</taxon>
        <taxon>Rhizobium</taxon>
    </lineage>
</organism>
<geneLocation type="plasmid" evidence="1 2">
    <name>pLPU83d</name>
</geneLocation>
<proteinExistence type="predicted"/>
<dbReference type="EMBL" id="HG916855">
    <property type="protein sequence ID" value="CDM62372.1"/>
    <property type="molecule type" value="Genomic_DNA"/>
</dbReference>
<reference evidence="1" key="1">
    <citation type="submission" date="2013-11" db="EMBL/GenBank/DDBJ databases">
        <title>Draft genome sequence of the broad-host-range Rhizobium sp. LPU83 strain, a member of the low-genetic diversity Oregon-like Rhizobium sp. group.</title>
        <authorList>
            <person name="Wibberg D."/>
            <person name="Puehler A."/>
            <person name="Schlueter A."/>
        </authorList>
    </citation>
    <scope>NUCLEOTIDE SEQUENCE [LARGE SCALE GENOMIC DNA]</scope>
    <source>
        <strain evidence="1">LPU83</strain>
        <plasmid evidence="1">pLPU83d</plasmid>
    </source>
</reference>
<sequence length="29" mass="3104">MTLLRALAVERPLSAACRVVSLEASIADF</sequence>
<protein>
    <submittedName>
        <fullName evidence="1">Uncharacterized protein</fullName>
    </submittedName>
</protein>
<name>W6RMM5_9HYPH</name>
<dbReference type="KEGG" id="rhl:LPU83_pLPU83d_1002"/>
<dbReference type="HOGENOM" id="CLU_3410060_0_0_5"/>
<evidence type="ECO:0000313" key="2">
    <source>
        <dbReference type="Proteomes" id="UP000019443"/>
    </source>
</evidence>
<keyword evidence="2" id="KW-1185">Reference proteome</keyword>
<accession>W6RMM5</accession>
<evidence type="ECO:0000313" key="1">
    <source>
        <dbReference type="EMBL" id="CDM62372.1"/>
    </source>
</evidence>
<dbReference type="AlphaFoldDB" id="W6RMM5"/>